<feature type="non-terminal residue" evidence="3">
    <location>
        <position position="1"/>
    </location>
</feature>
<feature type="domain" description="Carboxylesterase type B" evidence="2">
    <location>
        <begin position="10"/>
        <end position="47"/>
    </location>
</feature>
<organism evidence="3 4">
    <name type="scientific">Allacma fusca</name>
    <dbReference type="NCBI Taxonomy" id="39272"/>
    <lineage>
        <taxon>Eukaryota</taxon>
        <taxon>Metazoa</taxon>
        <taxon>Ecdysozoa</taxon>
        <taxon>Arthropoda</taxon>
        <taxon>Hexapoda</taxon>
        <taxon>Collembola</taxon>
        <taxon>Symphypleona</taxon>
        <taxon>Sminthuridae</taxon>
        <taxon>Allacma</taxon>
    </lineage>
</organism>
<dbReference type="EMBL" id="CAJVCH010488103">
    <property type="protein sequence ID" value="CAG7820725.1"/>
    <property type="molecule type" value="Genomic_DNA"/>
</dbReference>
<evidence type="ECO:0000313" key="4">
    <source>
        <dbReference type="Proteomes" id="UP000708208"/>
    </source>
</evidence>
<dbReference type="InterPro" id="IPR050309">
    <property type="entry name" value="Type-B_Carboxylest/Lipase"/>
</dbReference>
<evidence type="ECO:0000256" key="1">
    <source>
        <dbReference type="ARBA" id="ARBA00023180"/>
    </source>
</evidence>
<gene>
    <name evidence="3" type="ORF">AFUS01_LOCUS31101</name>
</gene>
<protein>
    <recommendedName>
        <fullName evidence="2">Carboxylesterase type B domain-containing protein</fullName>
    </recommendedName>
</protein>
<comment type="caution">
    <text evidence="3">The sequence shown here is derived from an EMBL/GenBank/DDBJ whole genome shotgun (WGS) entry which is preliminary data.</text>
</comment>
<dbReference type="InterPro" id="IPR002018">
    <property type="entry name" value="CarbesteraseB"/>
</dbReference>
<sequence length="47" mass="5180">MGFGSSDIYGNEDCLHLNVFTPKKLHEDTIQGKRAKLPVLVWIHGGG</sequence>
<evidence type="ECO:0000259" key="2">
    <source>
        <dbReference type="Pfam" id="PF00135"/>
    </source>
</evidence>
<dbReference type="Pfam" id="PF00135">
    <property type="entry name" value="COesterase"/>
    <property type="match status" value="1"/>
</dbReference>
<reference evidence="3" key="1">
    <citation type="submission" date="2021-06" db="EMBL/GenBank/DDBJ databases">
        <authorList>
            <person name="Hodson N. C."/>
            <person name="Mongue J. A."/>
            <person name="Jaron S. K."/>
        </authorList>
    </citation>
    <scope>NUCLEOTIDE SEQUENCE</scope>
</reference>
<dbReference type="Proteomes" id="UP000708208">
    <property type="component" value="Unassembled WGS sequence"/>
</dbReference>
<evidence type="ECO:0000313" key="3">
    <source>
        <dbReference type="EMBL" id="CAG7820725.1"/>
    </source>
</evidence>
<keyword evidence="1" id="KW-0325">Glycoprotein</keyword>
<keyword evidence="4" id="KW-1185">Reference proteome</keyword>
<proteinExistence type="predicted"/>
<accession>A0A8J2KSX7</accession>
<name>A0A8J2KSX7_9HEXA</name>
<dbReference type="OrthoDB" id="19653at2759"/>
<dbReference type="AlphaFoldDB" id="A0A8J2KSX7"/>
<dbReference type="PANTHER" id="PTHR11559">
    <property type="entry name" value="CARBOXYLESTERASE"/>
    <property type="match status" value="1"/>
</dbReference>